<comment type="caution">
    <text evidence="1">The sequence shown here is derived from an EMBL/GenBank/DDBJ whole genome shotgun (WGS) entry which is preliminary data.</text>
</comment>
<dbReference type="EMBL" id="JAAIUW010000006">
    <property type="protein sequence ID" value="KAF7828723.1"/>
    <property type="molecule type" value="Genomic_DNA"/>
</dbReference>
<protein>
    <submittedName>
        <fullName evidence="1">Uncharacterized protein</fullName>
    </submittedName>
</protein>
<dbReference type="Proteomes" id="UP000634136">
    <property type="component" value="Unassembled WGS sequence"/>
</dbReference>
<dbReference type="AlphaFoldDB" id="A0A834WPM1"/>
<evidence type="ECO:0000313" key="2">
    <source>
        <dbReference type="Proteomes" id="UP000634136"/>
    </source>
</evidence>
<keyword evidence="2" id="KW-1185">Reference proteome</keyword>
<gene>
    <name evidence="1" type="ORF">G2W53_019887</name>
</gene>
<organism evidence="1 2">
    <name type="scientific">Senna tora</name>
    <dbReference type="NCBI Taxonomy" id="362788"/>
    <lineage>
        <taxon>Eukaryota</taxon>
        <taxon>Viridiplantae</taxon>
        <taxon>Streptophyta</taxon>
        <taxon>Embryophyta</taxon>
        <taxon>Tracheophyta</taxon>
        <taxon>Spermatophyta</taxon>
        <taxon>Magnoliopsida</taxon>
        <taxon>eudicotyledons</taxon>
        <taxon>Gunneridae</taxon>
        <taxon>Pentapetalae</taxon>
        <taxon>rosids</taxon>
        <taxon>fabids</taxon>
        <taxon>Fabales</taxon>
        <taxon>Fabaceae</taxon>
        <taxon>Caesalpinioideae</taxon>
        <taxon>Cassia clade</taxon>
        <taxon>Senna</taxon>
    </lineage>
</organism>
<evidence type="ECO:0000313" key="1">
    <source>
        <dbReference type="EMBL" id="KAF7828723.1"/>
    </source>
</evidence>
<accession>A0A834WPM1</accession>
<proteinExistence type="predicted"/>
<sequence length="208" mass="24547">MEGEVKRARAEYGSDRSQRITALFGAVFEVNWEVAAPYFQVLCYCWQKKRKRRRHTALLQAAFKKIGSNYQLQHDETDVEDSKKVLTDWMLTRYNVERQFHTMRESFEKESVGSGLHERCLVSNLSLSRSRGIQLNMISAKRTNLRYFSHVMRMKGEERPLCEANHRFFLFGETVQRQVNRPIPFPPIIFASKQTWFLAESKMTLLLM</sequence>
<name>A0A834WPM1_9FABA</name>
<reference evidence="1" key="1">
    <citation type="submission" date="2020-09" db="EMBL/GenBank/DDBJ databases">
        <title>Genome-Enabled Discovery of Anthraquinone Biosynthesis in Senna tora.</title>
        <authorList>
            <person name="Kang S.-H."/>
            <person name="Pandey R.P."/>
            <person name="Lee C.-M."/>
            <person name="Sim J.-S."/>
            <person name="Jeong J.-T."/>
            <person name="Choi B.-S."/>
            <person name="Jung M."/>
            <person name="Ginzburg D."/>
            <person name="Zhao K."/>
            <person name="Won S.Y."/>
            <person name="Oh T.-J."/>
            <person name="Yu Y."/>
            <person name="Kim N.-H."/>
            <person name="Lee O.R."/>
            <person name="Lee T.-H."/>
            <person name="Bashyal P."/>
            <person name="Kim T.-S."/>
            <person name="Lee W.-H."/>
            <person name="Kawkins C."/>
            <person name="Kim C.-K."/>
            <person name="Kim J.S."/>
            <person name="Ahn B.O."/>
            <person name="Rhee S.Y."/>
            <person name="Sohng J.K."/>
        </authorList>
    </citation>
    <scope>NUCLEOTIDE SEQUENCE</scope>
    <source>
        <tissue evidence="1">Leaf</tissue>
    </source>
</reference>